<dbReference type="AlphaFoldDB" id="A0A5C3QZB9"/>
<organism evidence="1 2">
    <name type="scientific">Pterulicium gracile</name>
    <dbReference type="NCBI Taxonomy" id="1884261"/>
    <lineage>
        <taxon>Eukaryota</taxon>
        <taxon>Fungi</taxon>
        <taxon>Dikarya</taxon>
        <taxon>Basidiomycota</taxon>
        <taxon>Agaricomycotina</taxon>
        <taxon>Agaricomycetes</taxon>
        <taxon>Agaricomycetidae</taxon>
        <taxon>Agaricales</taxon>
        <taxon>Pleurotineae</taxon>
        <taxon>Pterulaceae</taxon>
        <taxon>Pterulicium</taxon>
    </lineage>
</organism>
<name>A0A5C3QZB9_9AGAR</name>
<keyword evidence="2" id="KW-1185">Reference proteome</keyword>
<dbReference type="Proteomes" id="UP000305067">
    <property type="component" value="Unassembled WGS sequence"/>
</dbReference>
<accession>A0A5C3QZB9</accession>
<dbReference type="OrthoDB" id="3192267at2759"/>
<proteinExistence type="predicted"/>
<sequence length="152" mass="16319">MSIPYYVLISNASPPALTHPLIQYQYADDSPLALLPRHPDEHVILLDYNPNTSNETITTSPVAHVSVKSLSSRVAVTGIKTVEESGDTMYIVETTSPAALHSMSASSVLQSSTNAQSSLAAFKKRNKLLRDALAYPKPAVTGDAVNPEVQSK</sequence>
<evidence type="ECO:0000313" key="1">
    <source>
        <dbReference type="EMBL" id="TFL06687.1"/>
    </source>
</evidence>
<evidence type="ECO:0000313" key="2">
    <source>
        <dbReference type="Proteomes" id="UP000305067"/>
    </source>
</evidence>
<dbReference type="EMBL" id="ML178815">
    <property type="protein sequence ID" value="TFL06687.1"/>
    <property type="molecule type" value="Genomic_DNA"/>
</dbReference>
<protein>
    <submittedName>
        <fullName evidence="1">Uncharacterized protein</fullName>
    </submittedName>
</protein>
<reference evidence="1 2" key="1">
    <citation type="journal article" date="2019" name="Nat. Ecol. Evol.">
        <title>Megaphylogeny resolves global patterns of mushroom evolution.</title>
        <authorList>
            <person name="Varga T."/>
            <person name="Krizsan K."/>
            <person name="Foldi C."/>
            <person name="Dima B."/>
            <person name="Sanchez-Garcia M."/>
            <person name="Sanchez-Ramirez S."/>
            <person name="Szollosi G.J."/>
            <person name="Szarkandi J.G."/>
            <person name="Papp V."/>
            <person name="Albert L."/>
            <person name="Andreopoulos W."/>
            <person name="Angelini C."/>
            <person name="Antonin V."/>
            <person name="Barry K.W."/>
            <person name="Bougher N.L."/>
            <person name="Buchanan P."/>
            <person name="Buyck B."/>
            <person name="Bense V."/>
            <person name="Catcheside P."/>
            <person name="Chovatia M."/>
            <person name="Cooper J."/>
            <person name="Damon W."/>
            <person name="Desjardin D."/>
            <person name="Finy P."/>
            <person name="Geml J."/>
            <person name="Haridas S."/>
            <person name="Hughes K."/>
            <person name="Justo A."/>
            <person name="Karasinski D."/>
            <person name="Kautmanova I."/>
            <person name="Kiss B."/>
            <person name="Kocsube S."/>
            <person name="Kotiranta H."/>
            <person name="LaButti K.M."/>
            <person name="Lechner B.E."/>
            <person name="Liimatainen K."/>
            <person name="Lipzen A."/>
            <person name="Lukacs Z."/>
            <person name="Mihaltcheva S."/>
            <person name="Morgado L.N."/>
            <person name="Niskanen T."/>
            <person name="Noordeloos M.E."/>
            <person name="Ohm R.A."/>
            <person name="Ortiz-Santana B."/>
            <person name="Ovrebo C."/>
            <person name="Racz N."/>
            <person name="Riley R."/>
            <person name="Savchenko A."/>
            <person name="Shiryaev A."/>
            <person name="Soop K."/>
            <person name="Spirin V."/>
            <person name="Szebenyi C."/>
            <person name="Tomsovsky M."/>
            <person name="Tulloss R.E."/>
            <person name="Uehling J."/>
            <person name="Grigoriev I.V."/>
            <person name="Vagvolgyi C."/>
            <person name="Papp T."/>
            <person name="Martin F.M."/>
            <person name="Miettinen O."/>
            <person name="Hibbett D.S."/>
            <person name="Nagy L.G."/>
        </authorList>
    </citation>
    <scope>NUCLEOTIDE SEQUENCE [LARGE SCALE GENOMIC DNA]</scope>
    <source>
        <strain evidence="1 2">CBS 309.79</strain>
    </source>
</reference>
<gene>
    <name evidence="1" type="ORF">BDV98DRAFT_559827</name>
</gene>